<keyword evidence="3 12" id="KW-1134">Transmembrane beta strand</keyword>
<feature type="domain" description="TonB-dependent receptor plug" evidence="16">
    <location>
        <begin position="43"/>
        <end position="148"/>
    </location>
</feature>
<evidence type="ECO:0000256" key="6">
    <source>
        <dbReference type="ARBA" id="ARBA00022729"/>
    </source>
</evidence>
<dbReference type="Proteomes" id="UP001143362">
    <property type="component" value="Unassembled WGS sequence"/>
</dbReference>
<feature type="short sequence motif" description="TonB C-terminal box" evidence="13">
    <location>
        <begin position="684"/>
        <end position="701"/>
    </location>
</feature>
<dbReference type="PANTHER" id="PTHR32552">
    <property type="entry name" value="FERRICHROME IRON RECEPTOR-RELATED"/>
    <property type="match status" value="1"/>
</dbReference>
<comment type="similarity">
    <text evidence="12 14">Belongs to the TonB-dependent receptor family.</text>
</comment>
<dbReference type="Pfam" id="PF00593">
    <property type="entry name" value="TonB_dep_Rec_b-barrel"/>
    <property type="match status" value="1"/>
</dbReference>
<dbReference type="PROSITE" id="PS01156">
    <property type="entry name" value="TONB_DEPENDENT_REC_2"/>
    <property type="match status" value="1"/>
</dbReference>
<comment type="caution">
    <text evidence="17">The sequence shown here is derived from an EMBL/GenBank/DDBJ whole genome shotgun (WGS) entry which is preliminary data.</text>
</comment>
<evidence type="ECO:0000256" key="10">
    <source>
        <dbReference type="ARBA" id="ARBA00023136"/>
    </source>
</evidence>
<keyword evidence="17" id="KW-0675">Receptor</keyword>
<evidence type="ECO:0000256" key="8">
    <source>
        <dbReference type="ARBA" id="ARBA00023065"/>
    </source>
</evidence>
<keyword evidence="7" id="KW-0408">Iron</keyword>
<evidence type="ECO:0000256" key="12">
    <source>
        <dbReference type="PROSITE-ProRule" id="PRU01360"/>
    </source>
</evidence>
<evidence type="ECO:0000259" key="16">
    <source>
        <dbReference type="Pfam" id="PF07715"/>
    </source>
</evidence>
<keyword evidence="5 12" id="KW-0812">Transmembrane</keyword>
<dbReference type="PROSITE" id="PS52016">
    <property type="entry name" value="TONB_DEPENDENT_REC_3"/>
    <property type="match status" value="1"/>
</dbReference>
<evidence type="ECO:0000256" key="1">
    <source>
        <dbReference type="ARBA" id="ARBA00004571"/>
    </source>
</evidence>
<dbReference type="Pfam" id="PF07715">
    <property type="entry name" value="Plug"/>
    <property type="match status" value="1"/>
</dbReference>
<keyword evidence="10 12" id="KW-0472">Membrane</keyword>
<proteinExistence type="inferred from homology"/>
<dbReference type="SUPFAM" id="SSF56935">
    <property type="entry name" value="Porins"/>
    <property type="match status" value="1"/>
</dbReference>
<feature type="domain" description="TonB-dependent receptor-like beta-barrel" evidence="15">
    <location>
        <begin position="214"/>
        <end position="658"/>
    </location>
</feature>
<evidence type="ECO:0000256" key="5">
    <source>
        <dbReference type="ARBA" id="ARBA00022692"/>
    </source>
</evidence>
<evidence type="ECO:0000313" key="18">
    <source>
        <dbReference type="Proteomes" id="UP001143362"/>
    </source>
</evidence>
<keyword evidence="11 12" id="KW-0998">Cell outer membrane</keyword>
<evidence type="ECO:0000256" key="13">
    <source>
        <dbReference type="PROSITE-ProRule" id="PRU10144"/>
    </source>
</evidence>
<evidence type="ECO:0000256" key="7">
    <source>
        <dbReference type="ARBA" id="ARBA00023004"/>
    </source>
</evidence>
<evidence type="ECO:0000259" key="15">
    <source>
        <dbReference type="Pfam" id="PF00593"/>
    </source>
</evidence>
<evidence type="ECO:0000256" key="9">
    <source>
        <dbReference type="ARBA" id="ARBA00023077"/>
    </source>
</evidence>
<evidence type="ECO:0000256" key="2">
    <source>
        <dbReference type="ARBA" id="ARBA00022448"/>
    </source>
</evidence>
<sequence>MKASIRPFLTLSCLSVSLATGDVGANELPEIVVTAQFRDTNLMQEANSTSVIGAELIQQRAAQHLDEVINLAPNVNFSGGSNRARFFQVRGVGDRSQFQAPLNPSVGVILDGVDFSGMGGLGTLFDIEQVEILRGPQGTLHGANALAGLINIRSAAPTAEFENYIEAGIADYQTWNLGAASSGPLGDSLLYRVAAHQFRSDGFTDNQFLQREDTQSRDELTLRGKLRWLADAHTVDLGLNHIDINNGYDGFSLDNVRDTLSDEPGQDDQKSSSASVLVASTFNAFDNEVLLTVANTRSDYGYDEDWVYEGFHPFGYSSFDRYQRERDSYSAQWRLHSNDSSKLFANSTDWTAGAYYLSNDEDLNRFNSYGNTRFDSRYETATLALFGQLDISFTEALKLTLGLRWEDRDTDYKDSSQVNSDTEKSLWGGRIALEYQTNDQTLAYASIARGYRANGVNPDILSTLNEISDPEVLNLLSGVSEYDEESLINYEVGLKARLLENRLETRLAMFYMDREDQQVRGSFVVQRPGGSSDFIDFTDNAAQGNNYGMELEVDWLLSDALRLWGSLGLLETEYEDYINAQGDDLAGREQAQAPAYQYTLGARYSFSGGLYLQADLEGKDSFYFSDRHEVRASAYDLLNASVGYQARNWTLTLWGRNLTDEDIFVRGFGGFGNDPRKDYAVEPYYQYGAPRQVGLSASYTF</sequence>
<organism evidence="17 18">
    <name type="scientific">Candidatus Litorirhabdus singularis</name>
    <dbReference type="NCBI Taxonomy" id="2518993"/>
    <lineage>
        <taxon>Bacteria</taxon>
        <taxon>Pseudomonadati</taxon>
        <taxon>Pseudomonadota</taxon>
        <taxon>Gammaproteobacteria</taxon>
        <taxon>Cellvibrionales</taxon>
        <taxon>Halieaceae</taxon>
        <taxon>Candidatus Litorirhabdus</taxon>
    </lineage>
</organism>
<dbReference type="InterPro" id="IPR010917">
    <property type="entry name" value="TonB_rcpt_CS"/>
</dbReference>
<keyword evidence="18" id="KW-1185">Reference proteome</keyword>
<reference evidence="17" key="1">
    <citation type="submission" date="2019-02" db="EMBL/GenBank/DDBJ databases">
        <authorList>
            <person name="Li S.-H."/>
        </authorList>
    </citation>
    <scope>NUCLEOTIDE SEQUENCE</scope>
    <source>
        <strain evidence="17">IMCC14734</strain>
    </source>
</reference>
<dbReference type="Gene3D" id="2.40.170.20">
    <property type="entry name" value="TonB-dependent receptor, beta-barrel domain"/>
    <property type="match status" value="1"/>
</dbReference>
<dbReference type="EMBL" id="SHNN01000003">
    <property type="protein sequence ID" value="MCX2982354.1"/>
    <property type="molecule type" value="Genomic_DNA"/>
</dbReference>
<keyword evidence="2 12" id="KW-0813">Transport</keyword>
<dbReference type="RefSeq" id="WP_279246379.1">
    <property type="nucleotide sequence ID" value="NZ_SHNN01000003.1"/>
</dbReference>
<accession>A0ABT3TK06</accession>
<gene>
    <name evidence="17" type="ORF">EYC98_15935</name>
</gene>
<comment type="subcellular location">
    <subcellularLocation>
        <location evidence="1 12">Cell outer membrane</location>
        <topology evidence="1 12">Multi-pass membrane protein</topology>
    </subcellularLocation>
</comment>
<name>A0ABT3TK06_9GAMM</name>
<evidence type="ECO:0000256" key="3">
    <source>
        <dbReference type="ARBA" id="ARBA00022452"/>
    </source>
</evidence>
<keyword evidence="6" id="KW-0732">Signal</keyword>
<keyword evidence="8" id="KW-0406">Ion transport</keyword>
<evidence type="ECO:0000256" key="14">
    <source>
        <dbReference type="RuleBase" id="RU003357"/>
    </source>
</evidence>
<protein>
    <submittedName>
        <fullName evidence="17">TonB-dependent receptor</fullName>
    </submittedName>
</protein>
<evidence type="ECO:0000313" key="17">
    <source>
        <dbReference type="EMBL" id="MCX2982354.1"/>
    </source>
</evidence>
<dbReference type="PANTHER" id="PTHR32552:SF81">
    <property type="entry name" value="TONB-DEPENDENT OUTER MEMBRANE RECEPTOR"/>
    <property type="match status" value="1"/>
</dbReference>
<dbReference type="InterPro" id="IPR012910">
    <property type="entry name" value="Plug_dom"/>
</dbReference>
<dbReference type="InterPro" id="IPR036942">
    <property type="entry name" value="Beta-barrel_TonB_sf"/>
</dbReference>
<keyword evidence="9 14" id="KW-0798">TonB box</keyword>
<evidence type="ECO:0000256" key="4">
    <source>
        <dbReference type="ARBA" id="ARBA00022496"/>
    </source>
</evidence>
<evidence type="ECO:0000256" key="11">
    <source>
        <dbReference type="ARBA" id="ARBA00023237"/>
    </source>
</evidence>
<keyword evidence="4" id="KW-0410">Iron transport</keyword>
<dbReference type="InterPro" id="IPR000531">
    <property type="entry name" value="Beta-barrel_TonB"/>
</dbReference>
<dbReference type="InterPro" id="IPR039426">
    <property type="entry name" value="TonB-dep_rcpt-like"/>
</dbReference>